<accession>A0ABU5JPY1</accession>
<sequence>MSTAALALSASVFGNEFVRWVLNAEASPMAADALTPEQNEAVEELARLAAPMHETPPLPGRWAAFVVISHAYEVIAALRARCGATVLDLDSDDEVEQILIECVARIFPALVLAAPPQDSFSIGVELTSAAIEFAGERLGMALLRDAALRRLFVDPVSPESGEIDAAALDRIIANHWWASAGGGTAFPRIVAGQLVAFGVLRASFDPRPTIDDAIRYAREGLRIARELATGKTAEIPVIVGLSNVAFSTQDTIVDTPWGSLQVPGAIGRALLHAPGPASARQHRDVSLAWVTSSQENLVRIAYRWPNDQDDHPKSWWAKYSQQVANATAQVNDGIGRLRFSMLLASEPGTIAAAAAESRVALSPLTMVTTLPLGATGPLPTPEAVISKDTAEMIKSWSESVAAQHPASLDIGLRRILSAVAVRLDVLDGFIDAVMCWENMFGAANDTSFKVCGSLAKLLEPDDDEARQVLFARLVKLYDTRSKLVHGAKEPRADAAVSLRDDAVDIALRAFRAAYSYPGLLSLKDSVQRSKRVMLGFAGD</sequence>
<evidence type="ECO:0000313" key="1">
    <source>
        <dbReference type="EMBL" id="MDZ5494666.1"/>
    </source>
</evidence>
<comment type="caution">
    <text evidence="1">The sequence shown here is derived from an EMBL/GenBank/DDBJ whole genome shotgun (WGS) entry which is preliminary data.</text>
</comment>
<organism evidence="1 2">
    <name type="scientific">Micromonospora sicca</name>
    <dbReference type="NCBI Taxonomy" id="2202420"/>
    <lineage>
        <taxon>Bacteria</taxon>
        <taxon>Bacillati</taxon>
        <taxon>Actinomycetota</taxon>
        <taxon>Actinomycetes</taxon>
        <taxon>Micromonosporales</taxon>
        <taxon>Micromonosporaceae</taxon>
        <taxon>Micromonospora</taxon>
    </lineage>
</organism>
<proteinExistence type="predicted"/>
<protein>
    <submittedName>
        <fullName evidence="1">HEPN domain-containing protein</fullName>
    </submittedName>
</protein>
<dbReference type="RefSeq" id="WP_322444117.1">
    <property type="nucleotide sequence ID" value="NZ_JAXOTQ010000098.1"/>
</dbReference>
<gene>
    <name evidence="1" type="ORF">U2F25_35430</name>
</gene>
<reference evidence="1 2" key="1">
    <citation type="submission" date="2023-12" db="EMBL/GenBank/DDBJ databases">
        <title>Micromonospora sp. nov., isolated from Atacama Desert.</title>
        <authorList>
            <person name="Carro L."/>
            <person name="Golinska P."/>
            <person name="Klenk H.-P."/>
            <person name="Goodfellow M."/>
        </authorList>
    </citation>
    <scope>NUCLEOTIDE SEQUENCE [LARGE SCALE GENOMIC DNA]</scope>
    <source>
        <strain evidence="1 2">4G53</strain>
    </source>
</reference>
<name>A0ABU5JPY1_9ACTN</name>
<evidence type="ECO:0000313" key="2">
    <source>
        <dbReference type="Proteomes" id="UP001290101"/>
    </source>
</evidence>
<dbReference type="EMBL" id="JAXOTQ010000098">
    <property type="protein sequence ID" value="MDZ5494666.1"/>
    <property type="molecule type" value="Genomic_DNA"/>
</dbReference>
<keyword evidence="2" id="KW-1185">Reference proteome</keyword>
<dbReference type="Proteomes" id="UP001290101">
    <property type="component" value="Unassembled WGS sequence"/>
</dbReference>